<organism evidence="4 5">
    <name type="scientific">Sinanodonta woodiana</name>
    <name type="common">Chinese pond mussel</name>
    <name type="synonym">Anodonta woodiana</name>
    <dbReference type="NCBI Taxonomy" id="1069815"/>
    <lineage>
        <taxon>Eukaryota</taxon>
        <taxon>Metazoa</taxon>
        <taxon>Spiralia</taxon>
        <taxon>Lophotrochozoa</taxon>
        <taxon>Mollusca</taxon>
        <taxon>Bivalvia</taxon>
        <taxon>Autobranchia</taxon>
        <taxon>Heteroconchia</taxon>
        <taxon>Palaeoheterodonta</taxon>
        <taxon>Unionida</taxon>
        <taxon>Unionoidea</taxon>
        <taxon>Unionidae</taxon>
        <taxon>Unioninae</taxon>
        <taxon>Sinanodonta</taxon>
    </lineage>
</organism>
<dbReference type="InterPro" id="IPR033473">
    <property type="entry name" value="Atos-like_C"/>
</dbReference>
<gene>
    <name evidence="4" type="ORF">ACJMK2_025217</name>
</gene>
<evidence type="ECO:0000313" key="4">
    <source>
        <dbReference type="EMBL" id="KAL3885119.1"/>
    </source>
</evidence>
<proteinExistence type="inferred from homology"/>
<feature type="compositionally biased region" description="Basic and acidic residues" evidence="2">
    <location>
        <begin position="746"/>
        <end position="759"/>
    </location>
</feature>
<comment type="similarity">
    <text evidence="1">Belongs to the ATOS family.</text>
</comment>
<feature type="region of interest" description="Disordered" evidence="2">
    <location>
        <begin position="688"/>
        <end position="707"/>
    </location>
</feature>
<dbReference type="AlphaFoldDB" id="A0ABD3XFT9"/>
<sequence>MKPEKGSEDMESPVCDPRELFENIGRLVMEARTPDTSVKGRVEGPHCPPQSVPTLHSCDSQKEECHRVQEFRQQLELLWRNRIPMRLDVLLFPDCSHGKAEAMTLEGTTFSCDENFLLLERWDLQLLPKRAQAEKMEGMVSGQFLFQAIRSYLHFSQLSSWLISTEGSLSLHIVYRVYAPGESVSYSFSVEPEIHKFPLSDLGHMIMLSSVASLPRQGSVAVIPCKYPTDHAVTPQATKHREETEKMECAFRQFPKKCTTAPQAKSPDYGSDFQEKESRPLTGRHDHTDSQENRKDFYGPKKSCKSIHSKPPSGRRPLRSKGNSKGDCLESKARETFLGRDVITVRDSSLQDICDIEPSSFHNFDKDLHRSAQILESLSHSYLKLNIKVPEKKTLKPKQTLSCPDQDSAEDPVSIGDNVNIGLNSEPKLYKKEVPCSPQKTHPCQKPTSLFTPGNQSGLKPIQSTKRLPSPKVLMTRSAKPLASFPVKRCLNLDDPPDFYQDDYSKLNNLKLEALTVDDIQDFSKPLSPSQIEAYLSSLSSPIMGKSRASQLQQIPTTKCKFFIGEDEDNVFQMTNSKEVFDTQGIVTPEDLTNPSLANIQTTPRIPGSEHPLKPSSMFQKSFFTPEAEDDFGRKGFSLCPDIGDIVFNKGENTIHSNDSQISEKENSPRGEKLKNHDVLAISSDVHSPHNELVTSQNSSTSANSVKLKEKTTDISVICNFVEKKDSIDIHQDTNSARENADENFHSFHDKGKENDGHHGRTYSDLSLGRQNSSDQDEASFTKGLSLCKQLLKRDFAQNVQYGNLDSKPRHLKTLPSTDDIHNFQLHMERSASIMFNAQTGLPTRSSPAPIKKKSSDHFDYDSSLTSARAIKNAISCSKLTFQSESKDEPVEDLKIISTSAPASTNCLLGNFEESVLNGRIEPVGVVEGFTVEVGAGGSFCPKHVLLPVAAYFFQLSDDNAPSPYLGHVNLEPLGKRGYHIPRRGTVQVTLFNPNKTVVKMFVVMYDLSDMPANCQTFLRQRTVYMPVDPESSDPSFLRYLIHLRLASSKSGKIYLHTDIRLIFARDKFEFDPQVANYELRSFTEGPHNPKYSPKR</sequence>
<feature type="compositionally biased region" description="Basic and acidic residues" evidence="2">
    <location>
        <begin position="273"/>
        <end position="299"/>
    </location>
</feature>
<feature type="compositionally biased region" description="Polar residues" evidence="2">
    <location>
        <begin position="651"/>
        <end position="661"/>
    </location>
</feature>
<dbReference type="Proteomes" id="UP001634394">
    <property type="component" value="Unassembled WGS sequence"/>
</dbReference>
<dbReference type="PANTHER" id="PTHR13199">
    <property type="entry name" value="GH03947P"/>
    <property type="match status" value="1"/>
</dbReference>
<dbReference type="InterPro" id="IPR051506">
    <property type="entry name" value="ATOS_Transcription_Regulators"/>
</dbReference>
<feature type="region of interest" description="Disordered" evidence="2">
    <location>
        <begin position="651"/>
        <end position="672"/>
    </location>
</feature>
<dbReference type="Pfam" id="PF13889">
    <property type="entry name" value="Chromosome_seg"/>
    <property type="match status" value="1"/>
</dbReference>
<feature type="domain" description="Atos-like conserved" evidence="3">
    <location>
        <begin position="908"/>
        <end position="966"/>
    </location>
</feature>
<accession>A0ABD3XFT9</accession>
<dbReference type="EMBL" id="JBJQND010000002">
    <property type="protein sequence ID" value="KAL3885119.1"/>
    <property type="molecule type" value="Genomic_DNA"/>
</dbReference>
<dbReference type="InterPro" id="IPR025261">
    <property type="entry name" value="Atos-like_cons_dom"/>
</dbReference>
<comment type="caution">
    <text evidence="4">The sequence shown here is derived from an EMBL/GenBank/DDBJ whole genome shotgun (WGS) entry which is preliminary data.</text>
</comment>
<evidence type="ECO:0000259" key="3">
    <source>
        <dbReference type="SMART" id="SM01177"/>
    </source>
</evidence>
<dbReference type="PANTHER" id="PTHR13199:SF11">
    <property type="entry name" value="PROTEIN ATOSSA"/>
    <property type="match status" value="1"/>
</dbReference>
<evidence type="ECO:0000256" key="2">
    <source>
        <dbReference type="SAM" id="MobiDB-lite"/>
    </source>
</evidence>
<dbReference type="SMART" id="SM01177">
    <property type="entry name" value="DUF4210"/>
    <property type="match status" value="1"/>
</dbReference>
<protein>
    <recommendedName>
        <fullName evidence="3">Atos-like conserved domain-containing protein</fullName>
    </recommendedName>
</protein>
<name>A0ABD3XFT9_SINWO</name>
<evidence type="ECO:0000313" key="5">
    <source>
        <dbReference type="Proteomes" id="UP001634394"/>
    </source>
</evidence>
<evidence type="ECO:0000256" key="1">
    <source>
        <dbReference type="ARBA" id="ARBA00034497"/>
    </source>
</evidence>
<feature type="region of interest" description="Disordered" evidence="2">
    <location>
        <begin position="746"/>
        <end position="777"/>
    </location>
</feature>
<feature type="compositionally biased region" description="Basic and acidic residues" evidence="2">
    <location>
        <begin position="662"/>
        <end position="672"/>
    </location>
</feature>
<feature type="compositionally biased region" description="Polar residues" evidence="2">
    <location>
        <begin position="693"/>
        <end position="705"/>
    </location>
</feature>
<dbReference type="Pfam" id="PF13915">
    <property type="entry name" value="DUF4210"/>
    <property type="match status" value="1"/>
</dbReference>
<feature type="region of interest" description="Disordered" evidence="2">
    <location>
        <begin position="260"/>
        <end position="327"/>
    </location>
</feature>
<reference evidence="4 5" key="1">
    <citation type="submission" date="2024-11" db="EMBL/GenBank/DDBJ databases">
        <title>Chromosome-level genome assembly of the freshwater bivalve Anodonta woodiana.</title>
        <authorList>
            <person name="Chen X."/>
        </authorList>
    </citation>
    <scope>NUCLEOTIDE SEQUENCE [LARGE SCALE GENOMIC DNA]</scope>
    <source>
        <strain evidence="4">MN2024</strain>
        <tissue evidence="4">Gills</tissue>
    </source>
</reference>
<keyword evidence="5" id="KW-1185">Reference proteome</keyword>